<feature type="compositionally biased region" description="Polar residues" evidence="8">
    <location>
        <begin position="211"/>
        <end position="221"/>
    </location>
</feature>
<comment type="caution">
    <text evidence="12">The sequence shown here is derived from an EMBL/GenBank/DDBJ whole genome shotgun (WGS) entry which is preliminary data.</text>
</comment>
<evidence type="ECO:0000256" key="6">
    <source>
        <dbReference type="ARBA" id="ARBA00023006"/>
    </source>
</evidence>
<evidence type="ECO:0000313" key="14">
    <source>
        <dbReference type="Proteomes" id="UP001287286"/>
    </source>
</evidence>
<dbReference type="InterPro" id="IPR040666">
    <property type="entry name" value="Atg29_N"/>
</dbReference>
<protein>
    <recommendedName>
        <fullName evidence="3">Autophagy-related protein 29</fullName>
    </recommendedName>
</protein>
<name>A0A2U3E0I4_PURLI</name>
<dbReference type="Proteomes" id="UP000245956">
    <property type="component" value="Unassembled WGS sequence"/>
</dbReference>
<reference evidence="12" key="1">
    <citation type="submission" date="2015-05" db="EMBL/GenBank/DDBJ databases">
        <authorList>
            <person name="Wang D.B."/>
            <person name="Wang M."/>
        </authorList>
    </citation>
    <scope>NUCLEOTIDE SEQUENCE</scope>
    <source>
        <strain evidence="12">36-1</strain>
    </source>
</reference>
<dbReference type="PANTHER" id="PTHR40012:SF1">
    <property type="entry name" value="AUTOPHAGY-RELATED PROTEIN 29"/>
    <property type="match status" value="1"/>
</dbReference>
<sequence>MNATYPGAGSSIEPRLRSAATGQGTKYEVSFLVCIKVCYEMDTQPPSNLAPTSSVVTHQLARFGEPAESQDMADPVYTVLVRVPIPRGDFVDPPPVHWDSAKDDALWKILSGAGQDDIDWNQVSERFGVPVDFLLQQVAYLTERHASQVRAQVRKATAAAKGSSAPSPVPGSENQRTASALSMRRDSPMPRNDGSSASATPLAGSGRPVISRNTSANTNTAVLRDASGSSPRPPNLSRATEQAGARKRLSSLPIGSSSAAKSPEPSTTSRADQDGAMSPGPAESNSTTSSDEDESSPAQSRIIRRPPRFQQQDATEAYQDEDEDGSEPAFQPYQAQSGQASAQDLTSTLKGDGHPAPKRRPKAVGRDATQQSQTSDSSVGSAHIQRPGKTREPKGAGPLSPRRTAELAGRSPGGKAKASSREGSDGTPSMGSSFSDLDDASVTQSALEDAIASQMNRGAISSRFSISGAFRSRYNPARDLMLPVLRQSNKSDQGDRRLRLHLFAPVRTFLEAALPSAHHLELSFSPRSSSSAPRKPTVTLTGFCARKENLVDRQHPIMFRRQWSGLPKDASFSPDLKALGYFINGDDEIRSIEDPDYYFKFFIDRNPRVCARQRFAFNQAMEDEIHSRLEKQGLQKVLLPLGATLADRHVPIFATPDLKSKSRIVVIFGEPSQDLGVIAGRIANGPGGIDQGSMVSVVRKLQDQDSSTTDPSSPGIVIANPGQLYWWPEGKRTLTVTASDAIPLPSLVHYGRVHMAELNNIPGNESRANHIRYVWDVVLQTMSNDDAKISIIAIGETCETVTGYLNDAKNWNRWAGRVSSMLLLGHVYPSDNLTNESFKEFLAKRTRAYIVSNEPLDTGLATPDGNPDECIPNLGCPCYSSSEPCYSELILIRALPSILDYMELVAKTPSFENPPVDVIVRPQEEEVEVEDEWGKIPDEEKPSISVVDQEQMLQQVKELELEEKRGGDSAHVSD</sequence>
<dbReference type="AlphaFoldDB" id="A0A2U3E0I4"/>
<dbReference type="Gene3D" id="1.10.10.2570">
    <property type="match status" value="1"/>
</dbReference>
<evidence type="ECO:0000256" key="1">
    <source>
        <dbReference type="ARBA" id="ARBA00004329"/>
    </source>
</evidence>
<evidence type="ECO:0000256" key="4">
    <source>
        <dbReference type="ARBA" id="ARBA00022448"/>
    </source>
</evidence>
<feature type="domain" description="Arb2" evidence="10">
    <location>
        <begin position="572"/>
        <end position="856"/>
    </location>
</feature>
<dbReference type="GO" id="GO:0015031">
    <property type="term" value="P:protein transport"/>
    <property type="evidence" value="ECO:0007669"/>
    <property type="project" value="UniProtKB-KW"/>
</dbReference>
<evidence type="ECO:0000313" key="11">
    <source>
        <dbReference type="EMBL" id="KAK4081479.1"/>
    </source>
</evidence>
<feature type="compositionally biased region" description="Low complexity" evidence="8">
    <location>
        <begin position="369"/>
        <end position="378"/>
    </location>
</feature>
<reference evidence="11 14" key="4">
    <citation type="journal article" date="2024" name="Microbiol. Resour. Announc.">
        <title>Genome annotations for the ascomycete fungi Trichoderma harzianum, Trichoderma aggressivum, and Purpureocillium lilacinum.</title>
        <authorList>
            <person name="Beijen E.P.W."/>
            <person name="Ohm R.A."/>
        </authorList>
    </citation>
    <scope>NUCLEOTIDE SEQUENCE [LARGE SCALE GENOMIC DNA]</scope>
    <source>
        <strain evidence="11 14">CBS 150709</strain>
    </source>
</reference>
<evidence type="ECO:0000256" key="5">
    <source>
        <dbReference type="ARBA" id="ARBA00022927"/>
    </source>
</evidence>
<feature type="domain" description="Atg29 N-terminal" evidence="9">
    <location>
        <begin position="77"/>
        <end position="129"/>
    </location>
</feature>
<organism evidence="12 13">
    <name type="scientific">Purpureocillium lilacinum</name>
    <name type="common">Paecilomyces lilacinus</name>
    <dbReference type="NCBI Taxonomy" id="33203"/>
    <lineage>
        <taxon>Eukaryota</taxon>
        <taxon>Fungi</taxon>
        <taxon>Dikarya</taxon>
        <taxon>Ascomycota</taxon>
        <taxon>Pezizomycotina</taxon>
        <taxon>Sordariomycetes</taxon>
        <taxon>Hypocreomycetidae</taxon>
        <taxon>Hypocreales</taxon>
        <taxon>Ophiocordycipitaceae</taxon>
        <taxon>Purpureocillium</taxon>
    </lineage>
</organism>
<dbReference type="GO" id="GO:0000407">
    <property type="term" value="C:phagophore assembly site"/>
    <property type="evidence" value="ECO:0007669"/>
    <property type="project" value="UniProtKB-SubCell"/>
</dbReference>
<dbReference type="InterPro" id="IPR039362">
    <property type="entry name" value="ATG29_sf"/>
</dbReference>
<proteinExistence type="inferred from homology"/>
<keyword evidence="14" id="KW-1185">Reference proteome</keyword>
<keyword evidence="6" id="KW-0072">Autophagy</keyword>
<evidence type="ECO:0000259" key="9">
    <source>
        <dbReference type="Pfam" id="PF18388"/>
    </source>
</evidence>
<accession>A0A2U3E0I4</accession>
<keyword evidence="4" id="KW-0813">Transport</keyword>
<comment type="similarity">
    <text evidence="2">Belongs to the ATG29 family.</text>
</comment>
<evidence type="ECO:0000256" key="2">
    <source>
        <dbReference type="ARBA" id="ARBA00010082"/>
    </source>
</evidence>
<dbReference type="EMBL" id="JAWRVI010000072">
    <property type="protein sequence ID" value="KAK4081479.1"/>
    <property type="molecule type" value="Genomic_DNA"/>
</dbReference>
<evidence type="ECO:0000256" key="3">
    <source>
        <dbReference type="ARBA" id="ARBA00013784"/>
    </source>
</evidence>
<dbReference type="EMBL" id="LCWV01000016">
    <property type="protein sequence ID" value="PWI68015.1"/>
    <property type="molecule type" value="Genomic_DNA"/>
</dbReference>
<gene>
    <name evidence="12" type="ORF">PCL_02416</name>
    <name evidence="11" type="ORF">Purlil1_11569</name>
</gene>
<comment type="function">
    <text evidence="7">Plays a role in autophagy. Functions at the preautophagosomal structure (PAS) in order to form normal autophagosomes under starvation conditions. Also plays a role in mitophagy and regulation of filamentous growth.</text>
</comment>
<dbReference type="PANTHER" id="PTHR40012">
    <property type="entry name" value="AUTOPHAGY-RELATED PROTEIN 29"/>
    <property type="match status" value="1"/>
</dbReference>
<feature type="compositionally biased region" description="Basic and acidic residues" evidence="8">
    <location>
        <begin position="932"/>
        <end position="942"/>
    </location>
</feature>
<dbReference type="Pfam" id="PF22749">
    <property type="entry name" value="Arb2"/>
    <property type="match status" value="1"/>
</dbReference>
<feature type="compositionally biased region" description="Polar residues" evidence="8">
    <location>
        <begin position="253"/>
        <end position="270"/>
    </location>
</feature>
<feature type="compositionally biased region" description="Polar residues" evidence="8">
    <location>
        <begin position="333"/>
        <end position="349"/>
    </location>
</feature>
<dbReference type="FunFam" id="1.10.10.2570:FF:000001">
    <property type="entry name" value="Autophagy-related protein 29"/>
    <property type="match status" value="1"/>
</dbReference>
<evidence type="ECO:0000256" key="7">
    <source>
        <dbReference type="ARBA" id="ARBA00060351"/>
    </source>
</evidence>
<reference evidence="11" key="3">
    <citation type="submission" date="2023-11" db="EMBL/GenBank/DDBJ databases">
        <authorList>
            <person name="Beijen E."/>
            <person name="Ohm R.A."/>
        </authorList>
    </citation>
    <scope>NUCLEOTIDE SEQUENCE</scope>
    <source>
        <strain evidence="11">CBS 150709</strain>
    </source>
</reference>
<feature type="compositionally biased region" description="Polar residues" evidence="8">
    <location>
        <begin position="426"/>
        <end position="440"/>
    </location>
</feature>
<comment type="subcellular location">
    <subcellularLocation>
        <location evidence="1">Preautophagosomal structure</location>
    </subcellularLocation>
</comment>
<keyword evidence="5" id="KW-0653">Protein transport</keyword>
<feature type="region of interest" description="Disordered" evidence="8">
    <location>
        <begin position="927"/>
        <end position="948"/>
    </location>
</feature>
<evidence type="ECO:0000259" key="10">
    <source>
        <dbReference type="Pfam" id="PF22749"/>
    </source>
</evidence>
<dbReference type="Pfam" id="PF18388">
    <property type="entry name" value="ATG29_N"/>
    <property type="match status" value="1"/>
</dbReference>
<dbReference type="InterPro" id="IPR039113">
    <property type="entry name" value="ATG29"/>
</dbReference>
<evidence type="ECO:0000313" key="13">
    <source>
        <dbReference type="Proteomes" id="UP000245956"/>
    </source>
</evidence>
<dbReference type="GO" id="GO:0000045">
    <property type="term" value="P:autophagosome assembly"/>
    <property type="evidence" value="ECO:0007669"/>
    <property type="project" value="InterPro"/>
</dbReference>
<dbReference type="Proteomes" id="UP001287286">
    <property type="component" value="Unassembled WGS sequence"/>
</dbReference>
<evidence type="ECO:0000256" key="8">
    <source>
        <dbReference type="SAM" id="MobiDB-lite"/>
    </source>
</evidence>
<dbReference type="InterPro" id="IPR053858">
    <property type="entry name" value="Arb2_dom"/>
</dbReference>
<feature type="region of interest" description="Disordered" evidence="8">
    <location>
        <begin position="152"/>
        <end position="440"/>
    </location>
</feature>
<evidence type="ECO:0000313" key="12">
    <source>
        <dbReference type="EMBL" id="PWI68015.1"/>
    </source>
</evidence>
<reference evidence="12 13" key="2">
    <citation type="journal article" date="2016" name="Front. Microbiol.">
        <title>Genome and transcriptome sequences reveal the specific parasitism of the nematophagous Purpureocillium lilacinum 36-1.</title>
        <authorList>
            <person name="Xie J."/>
            <person name="Li S."/>
            <person name="Mo C."/>
            <person name="Xiao X."/>
            <person name="Peng D."/>
            <person name="Wang G."/>
            <person name="Xiao Y."/>
        </authorList>
    </citation>
    <scope>NUCLEOTIDE SEQUENCE [LARGE SCALE GENOMIC DNA]</scope>
    <source>
        <strain evidence="12 13">36-1</strain>
    </source>
</reference>